<accession>K0RAB7</accession>
<dbReference type="Proteomes" id="UP000266841">
    <property type="component" value="Unassembled WGS sequence"/>
</dbReference>
<evidence type="ECO:0000313" key="1">
    <source>
        <dbReference type="EMBL" id="EJK45981.1"/>
    </source>
</evidence>
<name>K0RAB7_THAOC</name>
<evidence type="ECO:0000313" key="2">
    <source>
        <dbReference type="Proteomes" id="UP000266841"/>
    </source>
</evidence>
<gene>
    <name evidence="1" type="ORF">THAOC_35376</name>
</gene>
<keyword evidence="2" id="KW-1185">Reference proteome</keyword>
<comment type="caution">
    <text evidence="1">The sequence shown here is derived from an EMBL/GenBank/DDBJ whole genome shotgun (WGS) entry which is preliminary data.</text>
</comment>
<organism evidence="1 2">
    <name type="scientific">Thalassiosira oceanica</name>
    <name type="common">Marine diatom</name>
    <dbReference type="NCBI Taxonomy" id="159749"/>
    <lineage>
        <taxon>Eukaryota</taxon>
        <taxon>Sar</taxon>
        <taxon>Stramenopiles</taxon>
        <taxon>Ochrophyta</taxon>
        <taxon>Bacillariophyta</taxon>
        <taxon>Coscinodiscophyceae</taxon>
        <taxon>Thalassiosirophycidae</taxon>
        <taxon>Thalassiosirales</taxon>
        <taxon>Thalassiosiraceae</taxon>
        <taxon>Thalassiosira</taxon>
    </lineage>
</organism>
<dbReference type="EMBL" id="AGNL01048089">
    <property type="protein sequence ID" value="EJK45981.1"/>
    <property type="molecule type" value="Genomic_DNA"/>
</dbReference>
<proteinExistence type="predicted"/>
<dbReference type="AlphaFoldDB" id="K0RAB7"/>
<reference evidence="1 2" key="1">
    <citation type="journal article" date="2012" name="Genome Biol.">
        <title>Genome and low-iron response of an oceanic diatom adapted to chronic iron limitation.</title>
        <authorList>
            <person name="Lommer M."/>
            <person name="Specht M."/>
            <person name="Roy A.S."/>
            <person name="Kraemer L."/>
            <person name="Andreson R."/>
            <person name="Gutowska M.A."/>
            <person name="Wolf J."/>
            <person name="Bergner S.V."/>
            <person name="Schilhabel M.B."/>
            <person name="Klostermeier U.C."/>
            <person name="Beiko R.G."/>
            <person name="Rosenstiel P."/>
            <person name="Hippler M."/>
            <person name="Laroche J."/>
        </authorList>
    </citation>
    <scope>NUCLEOTIDE SEQUENCE [LARGE SCALE GENOMIC DNA]</scope>
    <source>
        <strain evidence="1 2">CCMP1005</strain>
    </source>
</reference>
<feature type="non-terminal residue" evidence="1">
    <location>
        <position position="1"/>
    </location>
</feature>
<protein>
    <submittedName>
        <fullName evidence="1">Uncharacterized protein</fullName>
    </submittedName>
</protein>
<sequence>RAEVLETEHTFFSKVTESATLYLITFA</sequence>